<feature type="binding site" evidence="8">
    <location>
        <position position="36"/>
    </location>
    <ligand>
        <name>[4Fe-4S] cluster</name>
        <dbReference type="ChEBI" id="CHEBI:49883"/>
        <note>4Fe-4S-S-AdoMet</note>
    </ligand>
</feature>
<dbReference type="PANTHER" id="PTHR42836:SF1">
    <property type="entry name" value="7-CARBOXY-7-DEAZAGUANINE SYNTHASE"/>
    <property type="match status" value="1"/>
</dbReference>
<keyword evidence="11" id="KW-1185">Reference proteome</keyword>
<dbReference type="InterPro" id="IPR013785">
    <property type="entry name" value="Aldolase_TIM"/>
</dbReference>
<feature type="binding site" evidence="8">
    <location>
        <position position="72"/>
    </location>
    <ligand>
        <name>S-adenosyl-L-methionine</name>
        <dbReference type="ChEBI" id="CHEBI:59789"/>
    </ligand>
</feature>
<keyword evidence="7 8" id="KW-0456">Lyase</keyword>
<feature type="binding site" evidence="8">
    <location>
        <position position="33"/>
    </location>
    <ligand>
        <name>[4Fe-4S] cluster</name>
        <dbReference type="ChEBI" id="CHEBI:49883"/>
        <note>4Fe-4S-S-AdoMet</note>
    </ligand>
</feature>
<feature type="domain" description="Radical SAM core" evidence="9">
    <location>
        <begin position="16"/>
        <end position="224"/>
    </location>
</feature>
<feature type="binding site" evidence="8">
    <location>
        <begin position="35"/>
        <end position="37"/>
    </location>
    <ligand>
        <name>S-adenosyl-L-methionine</name>
        <dbReference type="ChEBI" id="CHEBI:59789"/>
    </ligand>
</feature>
<comment type="cofactor">
    <cofactor evidence="8">
        <name>[4Fe-4S] cluster</name>
        <dbReference type="ChEBI" id="CHEBI:49883"/>
    </cofactor>
    <text evidence="8">Binds 1 [4Fe-4S] cluster. The cluster is coordinated with 3 cysteines and an exchangeable S-adenosyl-L-methionine.</text>
</comment>
<feature type="binding site" evidence="8">
    <location>
        <begin position="114"/>
        <end position="116"/>
    </location>
    <ligand>
        <name>S-adenosyl-L-methionine</name>
        <dbReference type="ChEBI" id="CHEBI:59789"/>
    </ligand>
</feature>
<dbReference type="SUPFAM" id="SSF102114">
    <property type="entry name" value="Radical SAM enzymes"/>
    <property type="match status" value="1"/>
</dbReference>
<keyword evidence="6 8" id="KW-0411">Iron-sulfur</keyword>
<comment type="subunit">
    <text evidence="8">Homodimer.</text>
</comment>
<dbReference type="HAMAP" id="MF_00917">
    <property type="entry name" value="QueE"/>
    <property type="match status" value="1"/>
</dbReference>
<keyword evidence="5 8" id="KW-0408">Iron</keyword>
<dbReference type="CDD" id="cd01335">
    <property type="entry name" value="Radical_SAM"/>
    <property type="match status" value="1"/>
</dbReference>
<evidence type="ECO:0000256" key="8">
    <source>
        <dbReference type="HAMAP-Rule" id="MF_00917"/>
    </source>
</evidence>
<keyword evidence="4 8" id="KW-0460">Magnesium</keyword>
<organism evidence="10 11">
    <name type="scientific">Botrimarina mediterranea</name>
    <dbReference type="NCBI Taxonomy" id="2528022"/>
    <lineage>
        <taxon>Bacteria</taxon>
        <taxon>Pseudomonadati</taxon>
        <taxon>Planctomycetota</taxon>
        <taxon>Planctomycetia</taxon>
        <taxon>Pirellulales</taxon>
        <taxon>Lacipirellulaceae</taxon>
        <taxon>Botrimarina</taxon>
    </lineage>
</organism>
<evidence type="ECO:0000313" key="11">
    <source>
        <dbReference type="Proteomes" id="UP000316426"/>
    </source>
</evidence>
<evidence type="ECO:0000256" key="1">
    <source>
        <dbReference type="ARBA" id="ARBA00022485"/>
    </source>
</evidence>
<evidence type="ECO:0000256" key="7">
    <source>
        <dbReference type="ARBA" id="ARBA00023239"/>
    </source>
</evidence>
<sequence>MRIAEVYKSIQGEGLLTGTPSVFVRASGCNLRCWFCDTPHASWAPEGRDLSVDEIVAQVEEWDCRHVVLTGGEPMLFAELIPLCERLRRIRRHVTIETAGTLFLPVTCNLISVSPKLSGSTPDPERHAHWARRHERSRLRTDIVRRLVARHVYQLKFVVDVPDELPEVEEFLNDIGEVDPERVLLMPQGVTPAELDQRAAWLKPYCEKQGYTYCPRKQIEWFGATRGT</sequence>
<protein>
    <recommendedName>
        <fullName evidence="8">7-carboxy-7-deazaguanine synthase</fullName>
        <shortName evidence="8">CDG synthase</shortName>
        <ecNumber evidence="8">4.3.99.3</ecNumber>
    </recommendedName>
    <alternativeName>
        <fullName evidence="8">Queuosine biosynthesis protein QueE</fullName>
    </alternativeName>
</protein>
<keyword evidence="8" id="KW-0671">Queuosine biosynthesis</keyword>
<dbReference type="KEGG" id="bmei:Spa11_31770"/>
<feature type="binding site" evidence="8">
    <location>
        <position position="29"/>
    </location>
    <ligand>
        <name>[4Fe-4S] cluster</name>
        <dbReference type="ChEBI" id="CHEBI:49883"/>
        <note>4Fe-4S-S-AdoMet</note>
    </ligand>
</feature>
<comment type="cofactor">
    <cofactor evidence="8">
        <name>Mg(2+)</name>
        <dbReference type="ChEBI" id="CHEBI:18420"/>
    </cofactor>
</comment>
<gene>
    <name evidence="8 10" type="primary">queE</name>
    <name evidence="10" type="ORF">Spa11_31770</name>
</gene>
<dbReference type="InterPro" id="IPR058240">
    <property type="entry name" value="rSAM_sf"/>
</dbReference>
<comment type="function">
    <text evidence="8">Catalyzes the complex heterocyclic radical-mediated conversion of 6-carboxy-5,6,7,8-tetrahydropterin (CPH4) to 7-carboxy-7-deazaguanine (CDG), a step common to the biosynthetic pathways of all 7-deazapurine-containing compounds.</text>
</comment>
<dbReference type="AlphaFoldDB" id="A0A518KB16"/>
<comment type="catalytic activity">
    <reaction evidence="8">
        <text>6-carboxy-5,6,7,8-tetrahydropterin + H(+) = 7-carboxy-7-carbaguanine + NH4(+)</text>
        <dbReference type="Rhea" id="RHEA:27974"/>
        <dbReference type="ChEBI" id="CHEBI:15378"/>
        <dbReference type="ChEBI" id="CHEBI:28938"/>
        <dbReference type="ChEBI" id="CHEBI:61032"/>
        <dbReference type="ChEBI" id="CHEBI:61036"/>
        <dbReference type="EC" id="4.3.99.3"/>
    </reaction>
</comment>
<accession>A0A518KB16</accession>
<comment type="caution">
    <text evidence="8">Lacks conserved residue(s) required for the propagation of feature annotation.</text>
</comment>
<dbReference type="PIRSF" id="PIRSF000370">
    <property type="entry name" value="QueE"/>
    <property type="match status" value="1"/>
</dbReference>
<evidence type="ECO:0000259" key="9">
    <source>
        <dbReference type="PROSITE" id="PS51918"/>
    </source>
</evidence>
<dbReference type="Proteomes" id="UP000316426">
    <property type="component" value="Chromosome"/>
</dbReference>
<dbReference type="EC" id="4.3.99.3" evidence="8"/>
<dbReference type="PANTHER" id="PTHR42836">
    <property type="entry name" value="7-CARBOXY-7-DEAZAGUANINE SYNTHASE"/>
    <property type="match status" value="1"/>
</dbReference>
<dbReference type="GO" id="GO:0000287">
    <property type="term" value="F:magnesium ion binding"/>
    <property type="evidence" value="ECO:0007669"/>
    <property type="project" value="UniProtKB-UniRule"/>
</dbReference>
<evidence type="ECO:0000313" key="10">
    <source>
        <dbReference type="EMBL" id="QDV74968.1"/>
    </source>
</evidence>
<comment type="similarity">
    <text evidence="8">Belongs to the radical SAM superfamily. 7-carboxy-7-deazaguanine synthase family.</text>
</comment>
<feature type="binding site" evidence="8">
    <location>
        <begin position="10"/>
        <end position="12"/>
    </location>
    <ligand>
        <name>substrate</name>
    </ligand>
</feature>
<proteinExistence type="inferred from homology"/>
<feature type="binding site" evidence="8">
    <location>
        <position position="25"/>
    </location>
    <ligand>
        <name>substrate</name>
    </ligand>
</feature>
<evidence type="ECO:0000256" key="5">
    <source>
        <dbReference type="ARBA" id="ARBA00023004"/>
    </source>
</evidence>
<dbReference type="GO" id="GO:0016840">
    <property type="term" value="F:carbon-nitrogen lyase activity"/>
    <property type="evidence" value="ECO:0007669"/>
    <property type="project" value="UniProtKB-UniRule"/>
</dbReference>
<evidence type="ECO:0000256" key="4">
    <source>
        <dbReference type="ARBA" id="ARBA00022842"/>
    </source>
</evidence>
<comment type="cofactor">
    <cofactor evidence="8">
        <name>S-adenosyl-L-methionine</name>
        <dbReference type="ChEBI" id="CHEBI:59789"/>
    </cofactor>
    <text evidence="8">Binds 1 S-adenosyl-L-methionine per subunit.</text>
</comment>
<dbReference type="RefSeq" id="WP_145113845.1">
    <property type="nucleotide sequence ID" value="NZ_CP036349.1"/>
</dbReference>
<evidence type="ECO:0000256" key="6">
    <source>
        <dbReference type="ARBA" id="ARBA00023014"/>
    </source>
</evidence>
<reference evidence="10 11" key="1">
    <citation type="submission" date="2019-02" db="EMBL/GenBank/DDBJ databases">
        <title>Deep-cultivation of Planctomycetes and their phenomic and genomic characterization uncovers novel biology.</title>
        <authorList>
            <person name="Wiegand S."/>
            <person name="Jogler M."/>
            <person name="Boedeker C."/>
            <person name="Pinto D."/>
            <person name="Vollmers J."/>
            <person name="Rivas-Marin E."/>
            <person name="Kohn T."/>
            <person name="Peeters S.H."/>
            <person name="Heuer A."/>
            <person name="Rast P."/>
            <person name="Oberbeckmann S."/>
            <person name="Bunk B."/>
            <person name="Jeske O."/>
            <person name="Meyerdierks A."/>
            <person name="Storesund J.E."/>
            <person name="Kallscheuer N."/>
            <person name="Luecker S."/>
            <person name="Lage O.M."/>
            <person name="Pohl T."/>
            <person name="Merkel B.J."/>
            <person name="Hornburger P."/>
            <person name="Mueller R.-W."/>
            <person name="Bruemmer F."/>
            <person name="Labrenz M."/>
            <person name="Spormann A.M."/>
            <person name="Op den Camp H."/>
            <person name="Overmann J."/>
            <person name="Amann R."/>
            <person name="Jetten M.S.M."/>
            <person name="Mascher T."/>
            <person name="Medema M.H."/>
            <person name="Devos D.P."/>
            <person name="Kaster A.-K."/>
            <person name="Ovreas L."/>
            <person name="Rohde M."/>
            <person name="Galperin M.Y."/>
            <person name="Jogler C."/>
        </authorList>
    </citation>
    <scope>NUCLEOTIDE SEQUENCE [LARGE SCALE GENOMIC DNA]</scope>
    <source>
        <strain evidence="10 11">Spa11</strain>
    </source>
</reference>
<feature type="binding site" evidence="8">
    <location>
        <position position="70"/>
    </location>
    <ligand>
        <name>substrate</name>
    </ligand>
</feature>
<dbReference type="InterPro" id="IPR007197">
    <property type="entry name" value="rSAM"/>
</dbReference>
<keyword evidence="1 8" id="KW-0004">4Fe-4S</keyword>
<comment type="pathway">
    <text evidence="8">Purine metabolism; 7-cyano-7-deazaguanine biosynthesis.</text>
</comment>
<dbReference type="PROSITE" id="PS51918">
    <property type="entry name" value="RADICAL_SAM"/>
    <property type="match status" value="1"/>
</dbReference>
<dbReference type="SFLD" id="SFLDS00029">
    <property type="entry name" value="Radical_SAM"/>
    <property type="match status" value="1"/>
</dbReference>
<dbReference type="EMBL" id="CP036349">
    <property type="protein sequence ID" value="QDV74968.1"/>
    <property type="molecule type" value="Genomic_DNA"/>
</dbReference>
<dbReference type="GO" id="GO:1904047">
    <property type="term" value="F:S-adenosyl-L-methionine binding"/>
    <property type="evidence" value="ECO:0007669"/>
    <property type="project" value="UniProtKB-UniRule"/>
</dbReference>
<evidence type="ECO:0000256" key="2">
    <source>
        <dbReference type="ARBA" id="ARBA00022691"/>
    </source>
</evidence>
<dbReference type="Pfam" id="PF04055">
    <property type="entry name" value="Radical_SAM"/>
    <property type="match status" value="1"/>
</dbReference>
<feature type="binding site" evidence="8">
    <location>
        <position position="38"/>
    </location>
    <ligand>
        <name>Mg(2+)</name>
        <dbReference type="ChEBI" id="CHEBI:18420"/>
    </ligand>
</feature>
<keyword evidence="2 8" id="KW-0949">S-adenosyl-L-methionine</keyword>
<dbReference type="Gene3D" id="3.20.20.70">
    <property type="entry name" value="Aldolase class I"/>
    <property type="match status" value="1"/>
</dbReference>
<name>A0A518KB16_9BACT</name>
<dbReference type="InterPro" id="IPR024924">
    <property type="entry name" value="7-CO-7-deazaguanine_synth-like"/>
</dbReference>
<keyword evidence="3 8" id="KW-0479">Metal-binding</keyword>
<dbReference type="UniPathway" id="UPA00391"/>
<evidence type="ECO:0000256" key="3">
    <source>
        <dbReference type="ARBA" id="ARBA00022723"/>
    </source>
</evidence>
<dbReference type="GO" id="GO:0008616">
    <property type="term" value="P:tRNA queuosine(34) biosynthetic process"/>
    <property type="evidence" value="ECO:0007669"/>
    <property type="project" value="UniProtKB-UniRule"/>
</dbReference>
<dbReference type="GO" id="GO:0051539">
    <property type="term" value="F:4 iron, 4 sulfur cluster binding"/>
    <property type="evidence" value="ECO:0007669"/>
    <property type="project" value="UniProtKB-UniRule"/>
</dbReference>